<dbReference type="GO" id="GO:0006308">
    <property type="term" value="P:DNA catabolic process"/>
    <property type="evidence" value="ECO:0007669"/>
    <property type="project" value="UniProtKB-UniRule"/>
</dbReference>
<dbReference type="InterPro" id="IPR020579">
    <property type="entry name" value="Exonuc_VII_lsu_C"/>
</dbReference>
<keyword evidence="1 5" id="KW-0963">Cytoplasm</keyword>
<dbReference type="GO" id="GO:0009318">
    <property type="term" value="C:exodeoxyribonuclease VII complex"/>
    <property type="evidence" value="ECO:0007669"/>
    <property type="project" value="UniProtKB-UniRule"/>
</dbReference>
<dbReference type="GO" id="GO:0005737">
    <property type="term" value="C:cytoplasm"/>
    <property type="evidence" value="ECO:0007669"/>
    <property type="project" value="UniProtKB-SubCell"/>
</dbReference>
<evidence type="ECO:0000313" key="11">
    <source>
        <dbReference type="Proteomes" id="UP000193334"/>
    </source>
</evidence>
<proteinExistence type="inferred from homology"/>
<evidence type="ECO:0000313" key="10">
    <source>
        <dbReference type="EMBL" id="ARN55656.1"/>
    </source>
</evidence>
<dbReference type="InterPro" id="IPR025824">
    <property type="entry name" value="OB-fold_nuc-bd_dom"/>
</dbReference>
<comment type="subcellular location">
    <subcellularLocation>
        <location evidence="5 6">Cytoplasm</location>
    </subcellularLocation>
</comment>
<sequence>MKNQYTVTQINNMIKVALESSLPAYMSVIGEVSNLKRPSSGHIYFSLKDKNSQLPCIMWKSNVSKLGFELENGLSVICSGHIDVYSPYGKYQFISQHISPAGVGSLQIKFEQLCRKLKEEGLFEDSRKKALPKYPFNIAVITSSSGAAVKDISESIHSRFPCAKLYLYPVPVQGKGAEKEIAAGIARVNALRERFSLDLIILGRGGGSLEDLWCFNEEAVARAIAASNLPVISAVGHEIDTTVSDMAADAVASTPTKAGFIAVPDKSELEAKFDELENRLKQDLRKRAALASQQLETIQASAVFKNPRYAINYKSQQLDELTGKLRQALSETLLSRKSELSQLQNQLAGSSLYSLMKTAQSRIEKNQSHLERAFTGRLNSSVNDLDKLESKLTVLNPRSVLQRGFTLTKNAEDNFIVKQPDDLNKGQRLITEFADRKTIESIVD</sequence>
<dbReference type="GO" id="GO:0008855">
    <property type="term" value="F:exodeoxyribonuclease VII activity"/>
    <property type="evidence" value="ECO:0007669"/>
    <property type="project" value="UniProtKB-UniRule"/>
</dbReference>
<dbReference type="RefSeq" id="WP_085754390.1">
    <property type="nucleotide sequence ID" value="NZ_CP021023.1"/>
</dbReference>
<comment type="similarity">
    <text evidence="5 6">Belongs to the XseA family.</text>
</comment>
<protein>
    <recommendedName>
        <fullName evidence="5">Exodeoxyribonuclease 7 large subunit</fullName>
        <ecNumber evidence="5">3.1.11.6</ecNumber>
    </recommendedName>
    <alternativeName>
        <fullName evidence="5">Exodeoxyribonuclease VII large subunit</fullName>
        <shortName evidence="5">Exonuclease VII large subunit</shortName>
    </alternativeName>
</protein>
<evidence type="ECO:0000256" key="4">
    <source>
        <dbReference type="ARBA" id="ARBA00022839"/>
    </source>
</evidence>
<reference evidence="11" key="1">
    <citation type="submission" date="2017-04" db="EMBL/GenBank/DDBJ databases">
        <title>Comparative genomics and description of representatives of a novel lineage of planctomycetes thriving in anoxic sediments.</title>
        <authorList>
            <person name="Spring S."/>
            <person name="Bunk B."/>
            <person name="Sproer C."/>
        </authorList>
    </citation>
    <scope>NUCLEOTIDE SEQUENCE [LARGE SCALE GENOMIC DNA]</scope>
    <source>
        <strain evidence="11">ST-PulAB-D4</strain>
    </source>
</reference>
<evidence type="ECO:0000256" key="5">
    <source>
        <dbReference type="HAMAP-Rule" id="MF_00378"/>
    </source>
</evidence>
<dbReference type="STRING" id="1941349.STSP1_00016"/>
<evidence type="ECO:0000256" key="1">
    <source>
        <dbReference type="ARBA" id="ARBA00022490"/>
    </source>
</evidence>
<feature type="domain" description="OB-fold nucleic acid binding" evidence="9">
    <location>
        <begin position="5"/>
        <end position="98"/>
    </location>
</feature>
<evidence type="ECO:0000256" key="6">
    <source>
        <dbReference type="RuleBase" id="RU004355"/>
    </source>
</evidence>
<comment type="subunit">
    <text evidence="5">Heterooligomer composed of large and small subunits.</text>
</comment>
<dbReference type="EC" id="3.1.11.6" evidence="5"/>
<evidence type="ECO:0000256" key="2">
    <source>
        <dbReference type="ARBA" id="ARBA00022722"/>
    </source>
</evidence>
<evidence type="ECO:0000259" key="8">
    <source>
        <dbReference type="Pfam" id="PF02601"/>
    </source>
</evidence>
<evidence type="ECO:0000259" key="9">
    <source>
        <dbReference type="Pfam" id="PF13742"/>
    </source>
</evidence>
<keyword evidence="11" id="KW-1185">Reference proteome</keyword>
<keyword evidence="4 5" id="KW-0269">Exonuclease</keyword>
<accession>A0A1W6LIT6</accession>
<dbReference type="Pfam" id="PF13742">
    <property type="entry name" value="tRNA_anti_2"/>
    <property type="match status" value="1"/>
</dbReference>
<evidence type="ECO:0000256" key="3">
    <source>
        <dbReference type="ARBA" id="ARBA00022801"/>
    </source>
</evidence>
<keyword evidence="2 5" id="KW-0540">Nuclease</keyword>
<gene>
    <name evidence="5 10" type="primary">xseA</name>
    <name evidence="10" type="ORF">STSP1_00016</name>
</gene>
<keyword evidence="3 5" id="KW-0378">Hydrolase</keyword>
<feature type="coiled-coil region" evidence="7">
    <location>
        <begin position="266"/>
        <end position="301"/>
    </location>
</feature>
<feature type="domain" description="Exonuclease VII large subunit C-terminal" evidence="8">
    <location>
        <begin position="122"/>
        <end position="437"/>
    </location>
</feature>
<name>A0A1W6LIT6_9BACT</name>
<organism evidence="10 11">
    <name type="scientific">Sedimentisphaera salicampi</name>
    <dbReference type="NCBI Taxonomy" id="1941349"/>
    <lineage>
        <taxon>Bacteria</taxon>
        <taxon>Pseudomonadati</taxon>
        <taxon>Planctomycetota</taxon>
        <taxon>Phycisphaerae</taxon>
        <taxon>Sedimentisphaerales</taxon>
        <taxon>Sedimentisphaeraceae</taxon>
        <taxon>Sedimentisphaera</taxon>
    </lineage>
</organism>
<dbReference type="PANTHER" id="PTHR30008:SF0">
    <property type="entry name" value="EXODEOXYRIBONUCLEASE 7 LARGE SUBUNIT"/>
    <property type="match status" value="1"/>
</dbReference>
<dbReference type="Proteomes" id="UP000193334">
    <property type="component" value="Chromosome"/>
</dbReference>
<dbReference type="CDD" id="cd04489">
    <property type="entry name" value="ExoVII_LU_OBF"/>
    <property type="match status" value="1"/>
</dbReference>
<keyword evidence="7" id="KW-0175">Coiled coil</keyword>
<dbReference type="InterPro" id="IPR003753">
    <property type="entry name" value="Exonuc_VII_L"/>
</dbReference>
<dbReference type="EMBL" id="CP021023">
    <property type="protein sequence ID" value="ARN55656.1"/>
    <property type="molecule type" value="Genomic_DNA"/>
</dbReference>
<dbReference type="AlphaFoldDB" id="A0A1W6LIT6"/>
<dbReference type="GO" id="GO:0003676">
    <property type="term" value="F:nucleic acid binding"/>
    <property type="evidence" value="ECO:0007669"/>
    <property type="project" value="InterPro"/>
</dbReference>
<dbReference type="HAMAP" id="MF_00378">
    <property type="entry name" value="Exonuc_7_L"/>
    <property type="match status" value="1"/>
</dbReference>
<dbReference type="PANTHER" id="PTHR30008">
    <property type="entry name" value="EXODEOXYRIBONUCLEASE 7 LARGE SUBUNIT"/>
    <property type="match status" value="1"/>
</dbReference>
<dbReference type="Pfam" id="PF02601">
    <property type="entry name" value="Exonuc_VII_L"/>
    <property type="match status" value="1"/>
</dbReference>
<comment type="function">
    <text evidence="5">Bidirectionally degrades single-stranded DNA into large acid-insoluble oligonucleotides, which are then degraded further into small acid-soluble oligonucleotides.</text>
</comment>
<dbReference type="KEGG" id="pbp:STSP1_00016"/>
<dbReference type="NCBIfam" id="TIGR00237">
    <property type="entry name" value="xseA"/>
    <property type="match status" value="1"/>
</dbReference>
<comment type="catalytic activity">
    <reaction evidence="5 6">
        <text>Exonucleolytic cleavage in either 5'- to 3'- or 3'- to 5'-direction to yield nucleoside 5'-phosphates.</text>
        <dbReference type="EC" id="3.1.11.6"/>
    </reaction>
</comment>
<evidence type="ECO:0000256" key="7">
    <source>
        <dbReference type="SAM" id="Coils"/>
    </source>
</evidence>